<dbReference type="CDD" id="cd02976">
    <property type="entry name" value="NrdH"/>
    <property type="match status" value="1"/>
</dbReference>
<comment type="caution">
    <text evidence="2">The sequence shown here is derived from an EMBL/GenBank/DDBJ whole genome shotgun (WGS) entry which is preliminary data.</text>
</comment>
<dbReference type="RefSeq" id="WP_149402672.1">
    <property type="nucleotide sequence ID" value="NZ_BIXY01000050.1"/>
</dbReference>
<reference evidence="2 3" key="1">
    <citation type="submission" date="2019-01" db="EMBL/GenBank/DDBJ databases">
        <title>Draft genome sequence of Dictyobacter sp. Uno17.</title>
        <authorList>
            <person name="Wang C.M."/>
            <person name="Zheng Y."/>
            <person name="Sakai Y."/>
            <person name="Abe K."/>
            <person name="Yokota A."/>
            <person name="Yabe S."/>
        </authorList>
    </citation>
    <scope>NUCLEOTIDE SEQUENCE [LARGE SCALE GENOMIC DNA]</scope>
    <source>
        <strain evidence="2 3">Uno17</strain>
    </source>
</reference>
<dbReference type="GO" id="GO:0009055">
    <property type="term" value="F:electron transfer activity"/>
    <property type="evidence" value="ECO:0007669"/>
    <property type="project" value="TreeGrafter"/>
</dbReference>
<dbReference type="EMBL" id="BIXY01000050">
    <property type="protein sequence ID" value="GCF09750.1"/>
    <property type="molecule type" value="Genomic_DNA"/>
</dbReference>
<dbReference type="OrthoDB" id="166296at2"/>
<dbReference type="SUPFAM" id="SSF52833">
    <property type="entry name" value="Thioredoxin-like"/>
    <property type="match status" value="1"/>
</dbReference>
<proteinExistence type="predicted"/>
<dbReference type="PROSITE" id="PS51354">
    <property type="entry name" value="GLUTAREDOXIN_2"/>
    <property type="match status" value="1"/>
</dbReference>
<organism evidence="2 3">
    <name type="scientific">Dictyobacter arantiisoli</name>
    <dbReference type="NCBI Taxonomy" id="2014874"/>
    <lineage>
        <taxon>Bacteria</taxon>
        <taxon>Bacillati</taxon>
        <taxon>Chloroflexota</taxon>
        <taxon>Ktedonobacteria</taxon>
        <taxon>Ktedonobacterales</taxon>
        <taxon>Dictyobacteraceae</taxon>
        <taxon>Dictyobacter</taxon>
    </lineage>
</organism>
<dbReference type="Gene3D" id="3.40.30.10">
    <property type="entry name" value="Glutaredoxin"/>
    <property type="match status" value="1"/>
</dbReference>
<protein>
    <submittedName>
        <fullName evidence="2">NrdH-redoxin</fullName>
    </submittedName>
</protein>
<evidence type="ECO:0000313" key="3">
    <source>
        <dbReference type="Proteomes" id="UP000322530"/>
    </source>
</evidence>
<feature type="domain" description="Glutaredoxin" evidence="1">
    <location>
        <begin position="15"/>
        <end position="73"/>
    </location>
</feature>
<dbReference type="InterPro" id="IPR051548">
    <property type="entry name" value="Grx-like_ET"/>
</dbReference>
<dbReference type="PANTHER" id="PTHR34386:SF1">
    <property type="entry name" value="GLUTAREDOXIN-LIKE PROTEIN NRDH"/>
    <property type="match status" value="1"/>
</dbReference>
<sequence>MADTTNETSQGEQKIVVYATSWCPDCHFAKRWLDSHGVAYDYVDIEQNDEAAAYVVKLNNGRQSVPTIVFPDNSILVEPDARALSAKFPNLVK</sequence>
<gene>
    <name evidence="2" type="ORF">KDI_33140</name>
</gene>
<evidence type="ECO:0000259" key="1">
    <source>
        <dbReference type="Pfam" id="PF00462"/>
    </source>
</evidence>
<dbReference type="Proteomes" id="UP000322530">
    <property type="component" value="Unassembled WGS sequence"/>
</dbReference>
<evidence type="ECO:0000313" key="2">
    <source>
        <dbReference type="EMBL" id="GCF09750.1"/>
    </source>
</evidence>
<keyword evidence="3" id="KW-1185">Reference proteome</keyword>
<dbReference type="GO" id="GO:0045454">
    <property type="term" value="P:cell redox homeostasis"/>
    <property type="evidence" value="ECO:0007669"/>
    <property type="project" value="TreeGrafter"/>
</dbReference>
<name>A0A5A5TDY2_9CHLR</name>
<accession>A0A5A5TDY2</accession>
<dbReference type="PANTHER" id="PTHR34386">
    <property type="entry name" value="GLUTAREDOXIN"/>
    <property type="match status" value="1"/>
</dbReference>
<dbReference type="AlphaFoldDB" id="A0A5A5TDY2"/>
<dbReference type="Pfam" id="PF00462">
    <property type="entry name" value="Glutaredoxin"/>
    <property type="match status" value="1"/>
</dbReference>
<dbReference type="InterPro" id="IPR036249">
    <property type="entry name" value="Thioredoxin-like_sf"/>
</dbReference>
<dbReference type="InterPro" id="IPR002109">
    <property type="entry name" value="Glutaredoxin"/>
</dbReference>